<protein>
    <submittedName>
        <fullName evidence="2">14242_t:CDS:1</fullName>
    </submittedName>
</protein>
<name>A0A9N9B3S6_9GLOM</name>
<keyword evidence="3" id="KW-1185">Reference proteome</keyword>
<feature type="compositionally biased region" description="Basic and acidic residues" evidence="1">
    <location>
        <begin position="136"/>
        <end position="145"/>
    </location>
</feature>
<comment type="caution">
    <text evidence="2">The sequence shown here is derived from an EMBL/GenBank/DDBJ whole genome shotgun (WGS) entry which is preliminary data.</text>
</comment>
<evidence type="ECO:0000313" key="2">
    <source>
        <dbReference type="EMBL" id="CAG8550494.1"/>
    </source>
</evidence>
<organism evidence="2 3">
    <name type="scientific">Ambispora leptoticha</name>
    <dbReference type="NCBI Taxonomy" id="144679"/>
    <lineage>
        <taxon>Eukaryota</taxon>
        <taxon>Fungi</taxon>
        <taxon>Fungi incertae sedis</taxon>
        <taxon>Mucoromycota</taxon>
        <taxon>Glomeromycotina</taxon>
        <taxon>Glomeromycetes</taxon>
        <taxon>Archaeosporales</taxon>
        <taxon>Ambisporaceae</taxon>
        <taxon>Ambispora</taxon>
    </lineage>
</organism>
<dbReference type="AlphaFoldDB" id="A0A9N9B3S6"/>
<reference evidence="2" key="1">
    <citation type="submission" date="2021-06" db="EMBL/GenBank/DDBJ databases">
        <authorList>
            <person name="Kallberg Y."/>
            <person name="Tangrot J."/>
            <person name="Rosling A."/>
        </authorList>
    </citation>
    <scope>NUCLEOTIDE SEQUENCE</scope>
    <source>
        <strain evidence="2">FL130A</strain>
    </source>
</reference>
<proteinExistence type="predicted"/>
<sequence>MNQLSESTVPFVLVEFLLQQYFISREEPTSKQRHYERLAATSQLVTFLAPLATRICRPSPLKSFEQQLKPFYGNNVKEEYSEFFTRAKIWKKATGSNILAQIIPERQVQAKNEILGYISQEKILLLLEVSNRKESKDNKREETLTKKLRRPQESCAPKKLKRKLWRPQVVFKKLGGVKETSKKKAKSKNP</sequence>
<gene>
    <name evidence="2" type="ORF">ALEPTO_LOCUS5852</name>
</gene>
<accession>A0A9N9B3S6</accession>
<dbReference type="EMBL" id="CAJVPS010001791">
    <property type="protein sequence ID" value="CAG8550494.1"/>
    <property type="molecule type" value="Genomic_DNA"/>
</dbReference>
<evidence type="ECO:0000256" key="1">
    <source>
        <dbReference type="SAM" id="MobiDB-lite"/>
    </source>
</evidence>
<dbReference type="Proteomes" id="UP000789508">
    <property type="component" value="Unassembled WGS sequence"/>
</dbReference>
<feature type="region of interest" description="Disordered" evidence="1">
    <location>
        <begin position="136"/>
        <end position="161"/>
    </location>
</feature>
<evidence type="ECO:0000313" key="3">
    <source>
        <dbReference type="Proteomes" id="UP000789508"/>
    </source>
</evidence>